<dbReference type="AlphaFoldDB" id="A0A834FQP9"/>
<gene>
    <name evidence="2" type="ORF">FQA47_006285</name>
</gene>
<comment type="caution">
    <text evidence="2">The sequence shown here is derived from an EMBL/GenBank/DDBJ whole genome shotgun (WGS) entry which is preliminary data.</text>
</comment>
<proteinExistence type="predicted"/>
<dbReference type="PANTHER" id="PTHR42883">
    <property type="entry name" value="GLUCOSE-1-PHOSPHATE THYMIDYLTRANSFERASE"/>
    <property type="match status" value="1"/>
</dbReference>
<organism evidence="2 3">
    <name type="scientific">Oryzias melastigma</name>
    <name type="common">Marine medaka</name>
    <dbReference type="NCBI Taxonomy" id="30732"/>
    <lineage>
        <taxon>Eukaryota</taxon>
        <taxon>Metazoa</taxon>
        <taxon>Chordata</taxon>
        <taxon>Craniata</taxon>
        <taxon>Vertebrata</taxon>
        <taxon>Euteleostomi</taxon>
        <taxon>Actinopterygii</taxon>
        <taxon>Neopterygii</taxon>
        <taxon>Teleostei</taxon>
        <taxon>Neoteleostei</taxon>
        <taxon>Acanthomorphata</taxon>
        <taxon>Ovalentaria</taxon>
        <taxon>Atherinomorphae</taxon>
        <taxon>Beloniformes</taxon>
        <taxon>Adrianichthyidae</taxon>
        <taxon>Oryziinae</taxon>
        <taxon>Oryzias</taxon>
    </lineage>
</organism>
<name>A0A834FQP9_ORYME</name>
<dbReference type="InterPro" id="IPR029044">
    <property type="entry name" value="Nucleotide-diphossugar_trans"/>
</dbReference>
<dbReference type="Gene3D" id="3.90.550.10">
    <property type="entry name" value="Spore Coat Polysaccharide Biosynthesis Protein SpsA, Chain A"/>
    <property type="match status" value="1"/>
</dbReference>
<dbReference type="EMBL" id="WKFB01000020">
    <property type="protein sequence ID" value="KAF6738694.1"/>
    <property type="molecule type" value="Genomic_DNA"/>
</dbReference>
<evidence type="ECO:0000313" key="2">
    <source>
        <dbReference type="EMBL" id="KAF6738694.1"/>
    </source>
</evidence>
<dbReference type="SUPFAM" id="SSF53448">
    <property type="entry name" value="Nucleotide-diphospho-sugar transferases"/>
    <property type="match status" value="1"/>
</dbReference>
<dbReference type="Pfam" id="PF00483">
    <property type="entry name" value="NTP_transferase"/>
    <property type="match status" value="1"/>
</dbReference>
<feature type="domain" description="Nucleotidyl transferase" evidence="1">
    <location>
        <begin position="34"/>
        <end position="140"/>
    </location>
</feature>
<protein>
    <recommendedName>
        <fullName evidence="1">Nucleotidyl transferase domain-containing protein</fullName>
    </recommendedName>
</protein>
<evidence type="ECO:0000313" key="3">
    <source>
        <dbReference type="Proteomes" id="UP000646548"/>
    </source>
</evidence>
<evidence type="ECO:0000259" key="1">
    <source>
        <dbReference type="Pfam" id="PF00483"/>
    </source>
</evidence>
<accession>A0A834FQP9</accession>
<dbReference type="InterPro" id="IPR005835">
    <property type="entry name" value="NTP_transferase_dom"/>
</dbReference>
<dbReference type="PANTHER" id="PTHR42883:SF2">
    <property type="entry name" value="THYMIDYLYLTRANSFERASE"/>
    <property type="match status" value="1"/>
</dbReference>
<dbReference type="Proteomes" id="UP000646548">
    <property type="component" value="Unassembled WGS sequence"/>
</dbReference>
<reference evidence="2" key="1">
    <citation type="journal article" name="BMC Genomics">
        <title>Long-read sequencing and de novo genome assembly of marine medaka (Oryzias melastigma).</title>
        <authorList>
            <person name="Liang P."/>
            <person name="Saqib H.S.A."/>
            <person name="Ni X."/>
            <person name="Shen Y."/>
        </authorList>
    </citation>
    <scope>NUCLEOTIDE SEQUENCE</scope>
    <source>
        <strain evidence="2">Bigg-433</strain>
    </source>
</reference>
<sequence>MSRYSAIRREAMKGALELWPAYSWQYITLKLRTTVIVVGGDTLFKEDFSLKEVQKRFADVQAGSEDSCVVLSYLCRDEETKKYGILEVDGALQVCCMKEKPLPSDTKSRRACPCFYVLSKNSLHLLDTFLKEKMEAPIEEKDAPWKFSYLGLF</sequence>